<evidence type="ECO:0000313" key="6">
    <source>
        <dbReference type="Proteomes" id="UP000182471"/>
    </source>
</evidence>
<dbReference type="InterPro" id="IPR036751">
    <property type="entry name" value="SpoVG_sf"/>
</dbReference>
<sequence>MQVSEVRLNLINTDNAVKAIGSFALDGAFAVRGVRVMEDKNGYNFVAFPSRAKADGTYEDLAFPLSKDLYAHITGAILDEYKVQVEKQAQEQNQAQEASQEATQTEGASEAKPTPKRGKGR</sequence>
<evidence type="ECO:0000256" key="3">
    <source>
        <dbReference type="ARBA" id="ARBA00023306"/>
    </source>
</evidence>
<dbReference type="PANTHER" id="PTHR38429:SF1">
    <property type="entry name" value="SEPTATION PROTEIN SPOVG-RELATED"/>
    <property type="match status" value="1"/>
</dbReference>
<dbReference type="RefSeq" id="WP_074730935.1">
    <property type="nucleotide sequence ID" value="NZ_FOGW01000031.1"/>
</dbReference>
<proteinExistence type="predicted"/>
<dbReference type="GO" id="GO:0000917">
    <property type="term" value="P:division septum assembly"/>
    <property type="evidence" value="ECO:0007669"/>
    <property type="project" value="UniProtKB-KW"/>
</dbReference>
<feature type="region of interest" description="Disordered" evidence="4">
    <location>
        <begin position="87"/>
        <end position="121"/>
    </location>
</feature>
<gene>
    <name evidence="5" type="ORF">SAMN02910429_02146</name>
</gene>
<evidence type="ECO:0000313" key="5">
    <source>
        <dbReference type="EMBL" id="SES09780.1"/>
    </source>
</evidence>
<dbReference type="SUPFAM" id="SSF160537">
    <property type="entry name" value="SpoVG-like"/>
    <property type="match status" value="1"/>
</dbReference>
<feature type="compositionally biased region" description="Low complexity" evidence="4">
    <location>
        <begin position="90"/>
        <end position="108"/>
    </location>
</feature>
<name>A0A1H9UJT0_9FIRM</name>
<dbReference type="Pfam" id="PF04026">
    <property type="entry name" value="SpoVG"/>
    <property type="match status" value="1"/>
</dbReference>
<dbReference type="InterPro" id="IPR007170">
    <property type="entry name" value="SpoVG"/>
</dbReference>
<keyword evidence="2" id="KW-0717">Septation</keyword>
<dbReference type="AlphaFoldDB" id="A0A1H9UJT0"/>
<organism evidence="5 6">
    <name type="scientific">Lachnobacterium bovis</name>
    <dbReference type="NCBI Taxonomy" id="140626"/>
    <lineage>
        <taxon>Bacteria</taxon>
        <taxon>Bacillati</taxon>
        <taxon>Bacillota</taxon>
        <taxon>Clostridia</taxon>
        <taxon>Lachnospirales</taxon>
        <taxon>Lachnospiraceae</taxon>
        <taxon>Lachnobacterium</taxon>
    </lineage>
</organism>
<dbReference type="PANTHER" id="PTHR38429">
    <property type="entry name" value="SEPTATION PROTEIN SPOVG-RELATED"/>
    <property type="match status" value="1"/>
</dbReference>
<protein>
    <submittedName>
        <fullName evidence="5">Stage V sporulation protein G</fullName>
    </submittedName>
</protein>
<keyword evidence="3" id="KW-0131">Cell cycle</keyword>
<dbReference type="GO" id="GO:0030435">
    <property type="term" value="P:sporulation resulting in formation of a cellular spore"/>
    <property type="evidence" value="ECO:0007669"/>
    <property type="project" value="InterPro"/>
</dbReference>
<dbReference type="EMBL" id="FOGW01000031">
    <property type="protein sequence ID" value="SES09780.1"/>
    <property type="molecule type" value="Genomic_DNA"/>
</dbReference>
<accession>A0A1H9UJT0</accession>
<dbReference type="Gene3D" id="3.30.1120.40">
    <property type="entry name" value="Stage V sporulation protein G"/>
    <property type="match status" value="1"/>
</dbReference>
<reference evidence="6" key="1">
    <citation type="submission" date="2016-10" db="EMBL/GenBank/DDBJ databases">
        <authorList>
            <person name="Varghese N."/>
            <person name="Submissions S."/>
        </authorList>
    </citation>
    <scope>NUCLEOTIDE SEQUENCE [LARGE SCALE GENOMIC DNA]</scope>
    <source>
        <strain evidence="6">S1b</strain>
    </source>
</reference>
<keyword evidence="6" id="KW-1185">Reference proteome</keyword>
<evidence type="ECO:0000256" key="2">
    <source>
        <dbReference type="ARBA" id="ARBA00023210"/>
    </source>
</evidence>
<evidence type="ECO:0000256" key="1">
    <source>
        <dbReference type="ARBA" id="ARBA00022618"/>
    </source>
</evidence>
<evidence type="ECO:0000256" key="4">
    <source>
        <dbReference type="SAM" id="MobiDB-lite"/>
    </source>
</evidence>
<keyword evidence="1" id="KW-0132">Cell division</keyword>
<dbReference type="Proteomes" id="UP000182471">
    <property type="component" value="Unassembled WGS sequence"/>
</dbReference>